<evidence type="ECO:0000256" key="14">
    <source>
        <dbReference type="ARBA" id="ARBA00071209"/>
    </source>
</evidence>
<proteinExistence type="inferred from homology"/>
<evidence type="ECO:0000256" key="9">
    <source>
        <dbReference type="ARBA" id="ARBA00023078"/>
    </source>
</evidence>
<reference evidence="19" key="1">
    <citation type="submission" date="2018-01" db="EMBL/GenBank/DDBJ databases">
        <authorList>
            <person name="Mao J.F."/>
        </authorList>
    </citation>
    <scope>NUCLEOTIDE SEQUENCE</scope>
    <source>
        <strain evidence="19">Huo1</strain>
        <tissue evidence="19">Leaf</tissue>
    </source>
</reference>
<evidence type="ECO:0000256" key="8">
    <source>
        <dbReference type="ARBA" id="ARBA00022989"/>
    </source>
</evidence>
<evidence type="ECO:0000256" key="3">
    <source>
        <dbReference type="ARBA" id="ARBA00022531"/>
    </source>
</evidence>
<keyword evidence="11" id="KW-0604">Photosystem II</keyword>
<dbReference type="InterPro" id="IPR022796">
    <property type="entry name" value="Chloroa_b-bind"/>
</dbReference>
<organism evidence="19">
    <name type="scientific">Salvia splendens</name>
    <name type="common">Scarlet sage</name>
    <dbReference type="NCBI Taxonomy" id="180675"/>
    <lineage>
        <taxon>Eukaryota</taxon>
        <taxon>Viridiplantae</taxon>
        <taxon>Streptophyta</taxon>
        <taxon>Embryophyta</taxon>
        <taxon>Tracheophyta</taxon>
        <taxon>Spermatophyta</taxon>
        <taxon>Magnoliopsida</taxon>
        <taxon>eudicotyledons</taxon>
        <taxon>Gunneridae</taxon>
        <taxon>Pentapetalae</taxon>
        <taxon>asterids</taxon>
        <taxon>lamiids</taxon>
        <taxon>Lamiales</taxon>
        <taxon>Lamiaceae</taxon>
        <taxon>Nepetoideae</taxon>
        <taxon>Mentheae</taxon>
        <taxon>Salviinae</taxon>
        <taxon>Salvia</taxon>
        <taxon>Salvia subgen. Calosphace</taxon>
        <taxon>core Calosphace</taxon>
    </lineage>
</organism>
<evidence type="ECO:0000256" key="1">
    <source>
        <dbReference type="ARBA" id="ARBA00004454"/>
    </source>
</evidence>
<keyword evidence="8 17" id="KW-1133">Transmembrane helix</keyword>
<keyword evidence="7" id="KW-0809">Transit peptide</keyword>
<dbReference type="Gene3D" id="1.10.3460.10">
    <property type="entry name" value="Chlorophyll a/b binding protein domain"/>
    <property type="match status" value="2"/>
</dbReference>
<feature type="transmembrane region" description="Helical" evidence="17">
    <location>
        <begin position="208"/>
        <end position="232"/>
    </location>
</feature>
<dbReference type="InterPro" id="IPR050846">
    <property type="entry name" value="TLCD"/>
</dbReference>
<dbReference type="GO" id="GO:0097035">
    <property type="term" value="P:regulation of membrane lipid distribution"/>
    <property type="evidence" value="ECO:0007669"/>
    <property type="project" value="TreeGrafter"/>
</dbReference>
<dbReference type="Proteomes" id="UP000298416">
    <property type="component" value="Unassembled WGS sequence"/>
</dbReference>
<accession>A0A8X8ZI76</accession>
<keyword evidence="3" id="KW-0602">Photosynthesis</keyword>
<evidence type="ECO:0000256" key="13">
    <source>
        <dbReference type="ARBA" id="ARBA00056882"/>
    </source>
</evidence>
<evidence type="ECO:0000256" key="10">
    <source>
        <dbReference type="ARBA" id="ARBA00023136"/>
    </source>
</evidence>
<dbReference type="GO" id="GO:0005886">
    <property type="term" value="C:plasma membrane"/>
    <property type="evidence" value="ECO:0007669"/>
    <property type="project" value="TreeGrafter"/>
</dbReference>
<comment type="subcellular location">
    <subcellularLocation>
        <location evidence="1">Plastid</location>
        <location evidence="1">Chloroplast thylakoid membrane</location>
        <topology evidence="1">Multi-pass membrane protein</topology>
    </subcellularLocation>
</comment>
<dbReference type="FunFam" id="1.10.3460.10:FF:000008">
    <property type="entry name" value="Photosystem II 22 kDa protein, chloroplastic"/>
    <property type="match status" value="2"/>
</dbReference>
<dbReference type="GO" id="GO:0009535">
    <property type="term" value="C:chloroplast thylakoid membrane"/>
    <property type="evidence" value="ECO:0007669"/>
    <property type="project" value="UniProtKB-SubCell"/>
</dbReference>
<keyword evidence="6" id="KW-0677">Repeat</keyword>
<protein>
    <recommendedName>
        <fullName evidence="14">Photosystem II 22 kDa protein, chloroplastic</fullName>
    </recommendedName>
    <alternativeName>
        <fullName evidence="15">CP22</fullName>
    </alternativeName>
</protein>
<evidence type="ECO:0000256" key="12">
    <source>
        <dbReference type="ARBA" id="ARBA00037956"/>
    </source>
</evidence>
<dbReference type="GO" id="GO:0071709">
    <property type="term" value="P:membrane assembly"/>
    <property type="evidence" value="ECO:0007669"/>
    <property type="project" value="TreeGrafter"/>
</dbReference>
<reference evidence="19" key="2">
    <citation type="submission" date="2020-08" db="EMBL/GenBank/DDBJ databases">
        <title>Plant Genome Project.</title>
        <authorList>
            <person name="Zhang R.-G."/>
        </authorList>
    </citation>
    <scope>NUCLEOTIDE SEQUENCE</scope>
    <source>
        <strain evidence="19">Huo1</strain>
        <tissue evidence="19">Leaf</tissue>
    </source>
</reference>
<evidence type="ECO:0000256" key="4">
    <source>
        <dbReference type="ARBA" id="ARBA00022640"/>
    </source>
</evidence>
<evidence type="ECO:0000313" key="19">
    <source>
        <dbReference type="EMBL" id="KAG6406022.1"/>
    </source>
</evidence>
<feature type="transmembrane region" description="Helical" evidence="17">
    <location>
        <begin position="43"/>
        <end position="64"/>
    </location>
</feature>
<dbReference type="InterPro" id="IPR006634">
    <property type="entry name" value="TLC-dom"/>
</dbReference>
<evidence type="ECO:0000256" key="5">
    <source>
        <dbReference type="ARBA" id="ARBA00022692"/>
    </source>
</evidence>
<dbReference type="PANTHER" id="PTHR13439">
    <property type="entry name" value="CT120 PROTEIN"/>
    <property type="match status" value="1"/>
</dbReference>
<keyword evidence="5 16" id="KW-0812">Transmembrane</keyword>
<dbReference type="EMBL" id="PNBA02000012">
    <property type="protein sequence ID" value="KAG6406022.1"/>
    <property type="molecule type" value="Genomic_DNA"/>
</dbReference>
<dbReference type="PANTHER" id="PTHR13439:SF4">
    <property type="entry name" value="TLC DOMAIN-CONTAINING PROTEIN"/>
    <property type="match status" value="1"/>
</dbReference>
<dbReference type="AlphaFoldDB" id="A0A8X8ZI76"/>
<feature type="transmembrane region" description="Helical" evidence="17">
    <location>
        <begin position="385"/>
        <end position="403"/>
    </location>
</feature>
<dbReference type="PROSITE" id="PS50922">
    <property type="entry name" value="TLC"/>
    <property type="match status" value="1"/>
</dbReference>
<dbReference type="SMART" id="SM00724">
    <property type="entry name" value="TLC"/>
    <property type="match status" value="1"/>
</dbReference>
<dbReference type="GO" id="GO:0007009">
    <property type="term" value="P:plasma membrane organization"/>
    <property type="evidence" value="ECO:0007669"/>
    <property type="project" value="TreeGrafter"/>
</dbReference>
<keyword evidence="10 16" id="KW-0472">Membrane</keyword>
<evidence type="ECO:0000256" key="6">
    <source>
        <dbReference type="ARBA" id="ARBA00022737"/>
    </source>
</evidence>
<dbReference type="SUPFAM" id="SSF103511">
    <property type="entry name" value="Chlorophyll a-b binding protein"/>
    <property type="match status" value="1"/>
</dbReference>
<evidence type="ECO:0000256" key="17">
    <source>
        <dbReference type="SAM" id="Phobius"/>
    </source>
</evidence>
<dbReference type="GO" id="GO:0015979">
    <property type="term" value="P:photosynthesis"/>
    <property type="evidence" value="ECO:0007669"/>
    <property type="project" value="UniProtKB-KW"/>
</dbReference>
<feature type="transmembrane region" description="Helical" evidence="17">
    <location>
        <begin position="345"/>
        <end position="365"/>
    </location>
</feature>
<dbReference type="GO" id="GO:0009523">
    <property type="term" value="C:photosystem II"/>
    <property type="evidence" value="ECO:0007669"/>
    <property type="project" value="UniProtKB-KW"/>
</dbReference>
<keyword evidence="2" id="KW-0150">Chloroplast</keyword>
<feature type="domain" description="TLC" evidence="18">
    <location>
        <begin position="65"/>
        <end position="265"/>
    </location>
</feature>
<dbReference type="Pfam" id="PF03798">
    <property type="entry name" value="TRAM_LAG1_CLN8"/>
    <property type="match status" value="1"/>
</dbReference>
<feature type="transmembrane region" description="Helical" evidence="17">
    <location>
        <begin position="142"/>
        <end position="164"/>
    </location>
</feature>
<evidence type="ECO:0000256" key="16">
    <source>
        <dbReference type="PROSITE-ProRule" id="PRU00205"/>
    </source>
</evidence>
<feature type="transmembrane region" description="Helical" evidence="17">
    <location>
        <begin position="70"/>
        <end position="92"/>
    </location>
</feature>
<dbReference type="GO" id="GO:0055091">
    <property type="term" value="P:phospholipid homeostasis"/>
    <property type="evidence" value="ECO:0007669"/>
    <property type="project" value="TreeGrafter"/>
</dbReference>
<evidence type="ECO:0000313" key="20">
    <source>
        <dbReference type="Proteomes" id="UP000298416"/>
    </source>
</evidence>
<evidence type="ECO:0000256" key="11">
    <source>
        <dbReference type="ARBA" id="ARBA00023276"/>
    </source>
</evidence>
<keyword evidence="9" id="KW-0793">Thylakoid</keyword>
<evidence type="ECO:0000256" key="15">
    <source>
        <dbReference type="ARBA" id="ARBA00081690"/>
    </source>
</evidence>
<gene>
    <name evidence="19" type="ORF">SASPL_133618</name>
</gene>
<keyword evidence="20" id="KW-1185">Reference proteome</keyword>
<sequence length="517" mass="56539">MAKEGGANRNRKESEAGAFFMATLVMWSVSVFFEILFNQRSELLPIITGFAFFQLANAVISNFVSPDPLFVNTCVSLLHSSITSASVVLILLNQSMEIGVDKMFEHSQLVEDTWQWAYQALCFSCGYFAYDQLDMLLYQLYSGWIPAIPVHHLVLLVCFTLALYRNITINYLILTLICELLPVFLHVWKVRRMAGIRNAGSKIVKAEWVFNWLTFVFARCVSHILITVKLVIDASKFDKGVELPLTVSRPFIMAQTMLLTANPLLKGEQPLLIQRLKPQSFSEIILSPRINTSPLSSSTTTVALFKSKAKAAPAKKVVVKEKAKVEDGIFGTSGGIGFTKQNELFVGRVAMIGFAASLLGEAITGKGILQQLNLETGIPIYEAEPLLLFFILFTLLGAIGALGDRGRFVDDDLPVTGPGPVIAPGKGFRAALGLGEGPLFGFTKANELFVGRLAQLGIAFSLIGEIITGKGALAQLNIETGVPIGELEPLLLFNIVFFFVAAINPGTGKFVTDEEDD</sequence>
<comment type="function">
    <text evidence="13">Seems to be involved in non-photochemical quenching, a process maintains the balance between dissipation and utilization of light energy to minimize generation of oxidizing molecules, thereby protecting the plant against photo-oxidative damage.</text>
</comment>
<feature type="transmembrane region" description="Helical" evidence="17">
    <location>
        <begin position="171"/>
        <end position="188"/>
    </location>
</feature>
<dbReference type="Pfam" id="PF00504">
    <property type="entry name" value="Chloroa_b-bind"/>
    <property type="match status" value="1"/>
</dbReference>
<evidence type="ECO:0000256" key="7">
    <source>
        <dbReference type="ARBA" id="ARBA00022946"/>
    </source>
</evidence>
<comment type="caution">
    <text evidence="19">The sequence shown here is derived from an EMBL/GenBank/DDBJ whole genome shotgun (WGS) entry which is preliminary data.</text>
</comment>
<comment type="similarity">
    <text evidence="12">Belongs to the ELIP/psbS family.</text>
</comment>
<evidence type="ECO:0000259" key="18">
    <source>
        <dbReference type="PROSITE" id="PS50922"/>
    </source>
</evidence>
<feature type="transmembrane region" description="Helical" evidence="17">
    <location>
        <begin position="16"/>
        <end position="36"/>
    </location>
</feature>
<evidence type="ECO:0000256" key="2">
    <source>
        <dbReference type="ARBA" id="ARBA00022528"/>
    </source>
</evidence>
<name>A0A8X8ZI76_SALSN</name>
<keyword evidence="4" id="KW-0934">Plastid</keyword>